<evidence type="ECO:0000256" key="2">
    <source>
        <dbReference type="ARBA" id="ARBA00022801"/>
    </source>
</evidence>
<dbReference type="InterPro" id="IPR001940">
    <property type="entry name" value="Peptidase_S1C"/>
</dbReference>
<dbReference type="GO" id="GO:0006508">
    <property type="term" value="P:proteolysis"/>
    <property type="evidence" value="ECO:0007669"/>
    <property type="project" value="UniProtKB-KW"/>
</dbReference>
<evidence type="ECO:0000256" key="1">
    <source>
        <dbReference type="ARBA" id="ARBA00022670"/>
    </source>
</evidence>
<dbReference type="InterPro" id="IPR051201">
    <property type="entry name" value="Chloro_Bact_Ser_Proteases"/>
</dbReference>
<reference evidence="4 5" key="2">
    <citation type="submission" date="2013-09" db="EMBL/GenBank/DDBJ databases">
        <title>Whole genome comparison of six Crocosphaera watsonii strains with differing phenotypes.</title>
        <authorList>
            <person name="Bench S.R."/>
            <person name="Heller P."/>
            <person name="Frank I."/>
            <person name="Arciniega M."/>
            <person name="Shilova I.N."/>
            <person name="Zehr J.P."/>
        </authorList>
    </citation>
    <scope>NUCLEOTIDE SEQUENCE [LARGE SCALE GENOMIC DNA]</scope>
    <source>
        <strain evidence="4 5">WH 0005</strain>
    </source>
</reference>
<reference evidence="4 5" key="1">
    <citation type="submission" date="2013-01" db="EMBL/GenBank/DDBJ databases">
        <authorList>
            <person name="Bench S."/>
        </authorList>
    </citation>
    <scope>NUCLEOTIDE SEQUENCE [LARGE SCALE GENOMIC DNA]</scope>
    <source>
        <strain evidence="4 5">WH 0005</strain>
    </source>
</reference>
<dbReference type="InterPro" id="IPR009003">
    <property type="entry name" value="Peptidase_S1_PA"/>
</dbReference>
<evidence type="ECO:0000259" key="3">
    <source>
        <dbReference type="Pfam" id="PF04151"/>
    </source>
</evidence>
<dbReference type="Gene3D" id="2.60.120.380">
    <property type="match status" value="1"/>
</dbReference>
<dbReference type="Gene3D" id="2.40.10.120">
    <property type="match status" value="1"/>
</dbReference>
<evidence type="ECO:0000313" key="4">
    <source>
        <dbReference type="EMBL" id="CCQ56346.1"/>
    </source>
</evidence>
<organism evidence="4 5">
    <name type="scientific">Crocosphaera watsonii WH 0005</name>
    <dbReference type="NCBI Taxonomy" id="423472"/>
    <lineage>
        <taxon>Bacteria</taxon>
        <taxon>Bacillati</taxon>
        <taxon>Cyanobacteriota</taxon>
        <taxon>Cyanophyceae</taxon>
        <taxon>Oscillatoriophycideae</taxon>
        <taxon>Chroococcales</taxon>
        <taxon>Aphanothecaceae</taxon>
        <taxon>Crocosphaera</taxon>
    </lineage>
</organism>
<evidence type="ECO:0000313" key="5">
    <source>
        <dbReference type="Proteomes" id="UP000017981"/>
    </source>
</evidence>
<dbReference type="AlphaFoldDB" id="T2IS26"/>
<dbReference type="EMBL" id="CAQL01000609">
    <property type="protein sequence ID" value="CCQ56346.1"/>
    <property type="molecule type" value="Genomic_DNA"/>
</dbReference>
<dbReference type="Proteomes" id="UP000017981">
    <property type="component" value="Unassembled WGS sequence"/>
</dbReference>
<sequence>MVIDSFDLKENSIIPSASVSAQTAEEQTRIRVYEKASPSVVLIFTDKGSMGSGFIVSPDGLVITNSHVVEGANSPVNIKLADGTKAKADIVAFEENGIDLAAVKIRNQNNLPFLPLASANSAKVGQSVYAIGTPLRPKFQNTFTYGIVSRLHEGGGMIQHDAAINGGNSGGPLLNSKGEVIGVNTEIFTDTGTFIGISLALSIKHLQPFLVAIEQGNAPQIAQRPQQNNPRQSQVPELSPEGAVITARFKAGDKTLGNNSYYHAYQFSGRAGQEVTIEMNSNRIDGNLFLVFPKQEKIIAQNDDISPNNFNAKIRARLPEDGQYMIVSNTFEPGETGDYKLTIK</sequence>
<dbReference type="PRINTS" id="PR00834">
    <property type="entry name" value="PROTEASES2C"/>
</dbReference>
<dbReference type="Pfam" id="PF13365">
    <property type="entry name" value="Trypsin_2"/>
    <property type="match status" value="1"/>
</dbReference>
<keyword evidence="2" id="KW-0378">Hydrolase</keyword>
<dbReference type="PANTHER" id="PTHR43343">
    <property type="entry name" value="PEPTIDASE S12"/>
    <property type="match status" value="1"/>
</dbReference>
<dbReference type="InterPro" id="IPR007280">
    <property type="entry name" value="Peptidase_C_arc/bac"/>
</dbReference>
<accession>T2IS26</accession>
<dbReference type="SUPFAM" id="SSF50494">
    <property type="entry name" value="Trypsin-like serine proteases"/>
    <property type="match status" value="1"/>
</dbReference>
<dbReference type="Pfam" id="PF04151">
    <property type="entry name" value="PPC"/>
    <property type="match status" value="1"/>
</dbReference>
<gene>
    <name evidence="4" type="ORF">CWATWH0005_2078</name>
</gene>
<dbReference type="PANTHER" id="PTHR43343:SF3">
    <property type="entry name" value="PROTEASE DO-LIKE 8, CHLOROPLASTIC"/>
    <property type="match status" value="1"/>
</dbReference>
<name>T2IS26_CROWT</name>
<comment type="caution">
    <text evidence="4">The sequence shown here is derived from an EMBL/GenBank/DDBJ whole genome shotgun (WGS) entry which is preliminary data.</text>
</comment>
<protein>
    <submittedName>
        <fullName evidence="4">DO serine protease</fullName>
    </submittedName>
</protein>
<keyword evidence="1 4" id="KW-0645">Protease</keyword>
<proteinExistence type="predicted"/>
<dbReference type="GO" id="GO:0004252">
    <property type="term" value="F:serine-type endopeptidase activity"/>
    <property type="evidence" value="ECO:0007669"/>
    <property type="project" value="InterPro"/>
</dbReference>
<feature type="domain" description="Peptidase C-terminal archaeal/bacterial" evidence="3">
    <location>
        <begin position="262"/>
        <end position="326"/>
    </location>
</feature>